<evidence type="ECO:0000313" key="1">
    <source>
        <dbReference type="EMBL" id="ABW26294.1"/>
    </source>
</evidence>
<evidence type="ECO:0000313" key="2">
    <source>
        <dbReference type="Proteomes" id="UP000000268"/>
    </source>
</evidence>
<proteinExistence type="predicted"/>
<sequence>MIELEQPAWFYHGWIEGDLPWNQGKQMSFDQFHSKYTLHDSIWLGMFYDIAFEQTLSLAIHWDAIWLPDEIYQSSSTVRDWPYLFIRIEQAHSVTTDNYGDLKDMQRSIATSENIVVSDQNLLAIDDVSGGKLSITYKGPVTFLAIDPAKRVVSI</sequence>
<protein>
    <submittedName>
        <fullName evidence="1">Uncharacterized protein</fullName>
    </submittedName>
</protein>
<accession>B0C434</accession>
<organism evidence="1 2">
    <name type="scientific">Acaryochloris marina (strain MBIC 11017)</name>
    <dbReference type="NCBI Taxonomy" id="329726"/>
    <lineage>
        <taxon>Bacteria</taxon>
        <taxon>Bacillati</taxon>
        <taxon>Cyanobacteriota</taxon>
        <taxon>Cyanophyceae</taxon>
        <taxon>Acaryochloridales</taxon>
        <taxon>Acaryochloridaceae</taxon>
        <taxon>Acaryochloris</taxon>
    </lineage>
</organism>
<reference evidence="1 2" key="1">
    <citation type="journal article" date="2008" name="Proc. Natl. Acad. Sci. U.S.A.">
        <title>Niche adaptation and genome expansion in the chlorophyll d-producing cyanobacterium Acaryochloris marina.</title>
        <authorList>
            <person name="Swingley W.D."/>
            <person name="Chen M."/>
            <person name="Cheung P.C."/>
            <person name="Conrad A.L."/>
            <person name="Dejesa L.C."/>
            <person name="Hao J."/>
            <person name="Honchak B.M."/>
            <person name="Karbach L.E."/>
            <person name="Kurdoglu A."/>
            <person name="Lahiri S."/>
            <person name="Mastrian S.D."/>
            <person name="Miyashita H."/>
            <person name="Page L."/>
            <person name="Ramakrishna P."/>
            <person name="Satoh S."/>
            <person name="Sattley W.M."/>
            <person name="Shimada Y."/>
            <person name="Taylor H.L."/>
            <person name="Tomo T."/>
            <person name="Tsuchiya T."/>
            <person name="Wang Z.T."/>
            <person name="Raymond J."/>
            <person name="Mimuro M."/>
            <person name="Blankenship R.E."/>
            <person name="Touchman J.W."/>
        </authorList>
    </citation>
    <scope>NUCLEOTIDE SEQUENCE [LARGE SCALE GENOMIC DNA]</scope>
    <source>
        <strain evidence="2">MBIC 11017</strain>
    </source>
</reference>
<dbReference type="RefSeq" id="WP_012161832.1">
    <property type="nucleotide sequence ID" value="NC_009925.1"/>
</dbReference>
<dbReference type="eggNOG" id="ENOG502ZSNV">
    <property type="taxonomic scope" value="Bacteria"/>
</dbReference>
<dbReference type="EMBL" id="CP000828">
    <property type="protein sequence ID" value="ABW26294.1"/>
    <property type="molecule type" value="Genomic_DNA"/>
</dbReference>
<dbReference type="AlphaFoldDB" id="B0C434"/>
<gene>
    <name evidence="1" type="ordered locus">AM1_1257</name>
</gene>
<name>B0C434_ACAM1</name>
<dbReference type="OrthoDB" id="582228at2"/>
<dbReference type="Proteomes" id="UP000000268">
    <property type="component" value="Chromosome"/>
</dbReference>
<dbReference type="HOGENOM" id="CLU_1691635_0_0_3"/>
<dbReference type="KEGG" id="amr:AM1_1257"/>
<keyword evidence="2" id="KW-1185">Reference proteome</keyword>